<evidence type="ECO:0000313" key="2">
    <source>
        <dbReference type="Proteomes" id="UP000828390"/>
    </source>
</evidence>
<keyword evidence="2" id="KW-1185">Reference proteome</keyword>
<evidence type="ECO:0008006" key="3">
    <source>
        <dbReference type="Google" id="ProtNLM"/>
    </source>
</evidence>
<organism evidence="1 2">
    <name type="scientific">Dreissena polymorpha</name>
    <name type="common">Zebra mussel</name>
    <name type="synonym">Mytilus polymorpha</name>
    <dbReference type="NCBI Taxonomy" id="45954"/>
    <lineage>
        <taxon>Eukaryota</taxon>
        <taxon>Metazoa</taxon>
        <taxon>Spiralia</taxon>
        <taxon>Lophotrochozoa</taxon>
        <taxon>Mollusca</taxon>
        <taxon>Bivalvia</taxon>
        <taxon>Autobranchia</taxon>
        <taxon>Heteroconchia</taxon>
        <taxon>Euheterodonta</taxon>
        <taxon>Imparidentia</taxon>
        <taxon>Neoheterodontei</taxon>
        <taxon>Myida</taxon>
        <taxon>Dreissenoidea</taxon>
        <taxon>Dreissenidae</taxon>
        <taxon>Dreissena</taxon>
    </lineage>
</organism>
<protein>
    <recommendedName>
        <fullName evidence="3">HAT C-terminal dimerisation domain-containing protein</fullName>
    </recommendedName>
</protein>
<dbReference type="Proteomes" id="UP000828390">
    <property type="component" value="Unassembled WGS sequence"/>
</dbReference>
<reference evidence="1" key="1">
    <citation type="journal article" date="2019" name="bioRxiv">
        <title>The Genome of the Zebra Mussel, Dreissena polymorpha: A Resource for Invasive Species Research.</title>
        <authorList>
            <person name="McCartney M.A."/>
            <person name="Auch B."/>
            <person name="Kono T."/>
            <person name="Mallez S."/>
            <person name="Zhang Y."/>
            <person name="Obille A."/>
            <person name="Becker A."/>
            <person name="Abrahante J.E."/>
            <person name="Garbe J."/>
            <person name="Badalamenti J.P."/>
            <person name="Herman A."/>
            <person name="Mangelson H."/>
            <person name="Liachko I."/>
            <person name="Sullivan S."/>
            <person name="Sone E.D."/>
            <person name="Koren S."/>
            <person name="Silverstein K.A.T."/>
            <person name="Beckman K.B."/>
            <person name="Gohl D.M."/>
        </authorList>
    </citation>
    <scope>NUCLEOTIDE SEQUENCE</scope>
    <source>
        <strain evidence="1">Duluth1</strain>
        <tissue evidence="1">Whole animal</tissue>
    </source>
</reference>
<proteinExistence type="predicted"/>
<name>A0A9D4KUA9_DREPO</name>
<reference evidence="1" key="2">
    <citation type="submission" date="2020-11" db="EMBL/GenBank/DDBJ databases">
        <authorList>
            <person name="McCartney M.A."/>
            <person name="Auch B."/>
            <person name="Kono T."/>
            <person name="Mallez S."/>
            <person name="Becker A."/>
            <person name="Gohl D.M."/>
            <person name="Silverstein K.A.T."/>
            <person name="Koren S."/>
            <person name="Bechman K.B."/>
            <person name="Herman A."/>
            <person name="Abrahante J.E."/>
            <person name="Garbe J."/>
        </authorList>
    </citation>
    <scope>NUCLEOTIDE SEQUENCE</scope>
    <source>
        <strain evidence="1">Duluth1</strain>
        <tissue evidence="1">Whole animal</tissue>
    </source>
</reference>
<evidence type="ECO:0000313" key="1">
    <source>
        <dbReference type="EMBL" id="KAH3845995.1"/>
    </source>
</evidence>
<accession>A0A9D4KUA9</accession>
<dbReference type="EMBL" id="JAIWYP010000003">
    <property type="protein sequence ID" value="KAH3845995.1"/>
    <property type="molecule type" value="Genomic_DNA"/>
</dbReference>
<comment type="caution">
    <text evidence="1">The sequence shown here is derived from an EMBL/GenBank/DDBJ whole genome shotgun (WGS) entry which is preliminary data.</text>
</comment>
<gene>
    <name evidence="1" type="ORF">DPMN_088290</name>
</gene>
<sequence>MRVSCVINSCFFTVARVCQTNESLCNIPTSYPCCSVETLSASSERSFSSMKLINAYIHSAMGEECLTALAVLHIHRESVVNIEKVINTFASTKSRNTQCL</sequence>
<dbReference type="AlphaFoldDB" id="A0A9D4KUA9"/>